<name>A0ABP7B1P6_9ACTN</name>
<dbReference type="InterPro" id="IPR029058">
    <property type="entry name" value="AB_hydrolase_fold"/>
</dbReference>
<accession>A0ABP7B1P6</accession>
<comment type="caution">
    <text evidence="2">The sequence shown here is derived from an EMBL/GenBank/DDBJ whole genome shotgun (WGS) entry which is preliminary data.</text>
</comment>
<protein>
    <submittedName>
        <fullName evidence="2">Acetylxylan esterase</fullName>
    </submittedName>
</protein>
<dbReference type="Pfam" id="PF05448">
    <property type="entry name" value="AXE1"/>
    <property type="match status" value="1"/>
</dbReference>
<sequence>MQVDLPLEQLERYRYDGAEPADFDDFWRATLAREDERPLAVTVRPYDAELETVDVLDLEFAGYGGARVKGWALLPRGRSGPLPAVVEYLGYGGGRGLPLESLTYASAGFAHFILDTRGQGSTWRTGDTPDPAGSAPAIPGHLSRDVLSRDDYYYRRLYVDAYRFADVVKGLADVDPGRLTVTGRSQGGGLSLVVAGLRDDIALAVPHVPFLCAFRRALRMTAESPYGELTRWMAVHRTKVAEAFGTLAYFDGVFFARRARCRASFSVALRDLVCPPSTVYAAYNDYGGPKEMTVWEFNGHEAGGPYDQLRTIRAVRTLT</sequence>
<dbReference type="Proteomes" id="UP001500902">
    <property type="component" value="Unassembled WGS sequence"/>
</dbReference>
<evidence type="ECO:0000313" key="2">
    <source>
        <dbReference type="EMBL" id="GAA3646445.1"/>
    </source>
</evidence>
<dbReference type="InterPro" id="IPR008391">
    <property type="entry name" value="AXE1_dom"/>
</dbReference>
<dbReference type="InterPro" id="IPR039069">
    <property type="entry name" value="CE7"/>
</dbReference>
<dbReference type="RefSeq" id="WP_344872779.1">
    <property type="nucleotide sequence ID" value="NZ_BAAAZP010000009.1"/>
</dbReference>
<reference evidence="3" key="1">
    <citation type="journal article" date="2019" name="Int. J. Syst. Evol. Microbiol.">
        <title>The Global Catalogue of Microorganisms (GCM) 10K type strain sequencing project: providing services to taxonomists for standard genome sequencing and annotation.</title>
        <authorList>
            <consortium name="The Broad Institute Genomics Platform"/>
            <consortium name="The Broad Institute Genome Sequencing Center for Infectious Disease"/>
            <person name="Wu L."/>
            <person name="Ma J."/>
        </authorList>
    </citation>
    <scope>NUCLEOTIDE SEQUENCE [LARGE SCALE GENOMIC DNA]</scope>
    <source>
        <strain evidence="3">JCM 16904</strain>
    </source>
</reference>
<dbReference type="EMBL" id="BAAAZP010000009">
    <property type="protein sequence ID" value="GAA3646445.1"/>
    <property type="molecule type" value="Genomic_DNA"/>
</dbReference>
<dbReference type="SUPFAM" id="SSF53474">
    <property type="entry name" value="alpha/beta-Hydrolases"/>
    <property type="match status" value="1"/>
</dbReference>
<feature type="domain" description="Acetyl xylan esterase" evidence="1">
    <location>
        <begin position="3"/>
        <end position="310"/>
    </location>
</feature>
<evidence type="ECO:0000259" key="1">
    <source>
        <dbReference type="Pfam" id="PF05448"/>
    </source>
</evidence>
<evidence type="ECO:0000313" key="3">
    <source>
        <dbReference type="Proteomes" id="UP001500902"/>
    </source>
</evidence>
<gene>
    <name evidence="2" type="ORF">GCM10022224_006560</name>
</gene>
<dbReference type="PANTHER" id="PTHR40111:SF1">
    <property type="entry name" value="CEPHALOSPORIN-C DEACETYLASE"/>
    <property type="match status" value="1"/>
</dbReference>
<dbReference type="Gene3D" id="3.40.50.1820">
    <property type="entry name" value="alpha/beta hydrolase"/>
    <property type="match status" value="1"/>
</dbReference>
<dbReference type="PANTHER" id="PTHR40111">
    <property type="entry name" value="CEPHALOSPORIN-C DEACETYLASE"/>
    <property type="match status" value="1"/>
</dbReference>
<organism evidence="2 3">
    <name type="scientific">Nonomuraea antimicrobica</name>
    <dbReference type="NCBI Taxonomy" id="561173"/>
    <lineage>
        <taxon>Bacteria</taxon>
        <taxon>Bacillati</taxon>
        <taxon>Actinomycetota</taxon>
        <taxon>Actinomycetes</taxon>
        <taxon>Streptosporangiales</taxon>
        <taxon>Streptosporangiaceae</taxon>
        <taxon>Nonomuraea</taxon>
    </lineage>
</organism>
<proteinExistence type="predicted"/>
<keyword evidence="3" id="KW-1185">Reference proteome</keyword>